<reference evidence="3 5" key="1">
    <citation type="journal article" date="2019" name="Nat. Microbiol.">
        <title>Expanding anaerobic alkane metabolism in the domain of Archaea.</title>
        <authorList>
            <person name="Wang Y."/>
            <person name="Wegener G."/>
            <person name="Hou J."/>
            <person name="Wang F."/>
            <person name="Xiao X."/>
        </authorList>
    </citation>
    <scope>NUCLEOTIDE SEQUENCE [LARGE SCALE GENOMIC DNA]</scope>
    <source>
        <strain evidence="3">WYZ-LMO11</strain>
    </source>
</reference>
<dbReference type="Proteomes" id="UP000317265">
    <property type="component" value="Unassembled WGS sequence"/>
</dbReference>
<evidence type="ECO:0000256" key="1">
    <source>
        <dbReference type="SAM" id="Phobius"/>
    </source>
</evidence>
<dbReference type="EMBL" id="QNVI01000009">
    <property type="protein sequence ID" value="TDA40340.1"/>
    <property type="molecule type" value="Genomic_DNA"/>
</dbReference>
<dbReference type="Proteomes" id="UP000316080">
    <property type="component" value="Unassembled WGS sequence"/>
</dbReference>
<evidence type="ECO:0000313" key="4">
    <source>
        <dbReference type="Proteomes" id="UP000316080"/>
    </source>
</evidence>
<keyword evidence="1" id="KW-0472">Membrane</keyword>
<protein>
    <submittedName>
        <fullName evidence="2">DUF2116 family Zn-ribbon domain-containing protein</fullName>
    </submittedName>
</protein>
<evidence type="ECO:0000313" key="5">
    <source>
        <dbReference type="Proteomes" id="UP000317265"/>
    </source>
</evidence>
<feature type="transmembrane region" description="Helical" evidence="1">
    <location>
        <begin position="54"/>
        <end position="75"/>
    </location>
</feature>
<name>A0A520KGY3_9CREN</name>
<keyword evidence="1" id="KW-1133">Transmembrane helix</keyword>
<evidence type="ECO:0000313" key="2">
    <source>
        <dbReference type="EMBL" id="RZN57664.1"/>
    </source>
</evidence>
<accession>A0A520KGY3</accession>
<organism evidence="2 4">
    <name type="scientific">Thermoproteota archaeon</name>
    <dbReference type="NCBI Taxonomy" id="2056631"/>
    <lineage>
        <taxon>Archaea</taxon>
        <taxon>Thermoproteota</taxon>
    </lineage>
</organism>
<sequence length="76" mass="9233">MEKEKKKPYIYPHKHCIYCGKMITVEGRDYCLKCKPEHEKETSKIQRSKKIQKFINYYIIAVLVLFIIIIAYYSFH</sequence>
<dbReference type="EMBL" id="RXIH01000003">
    <property type="protein sequence ID" value="RZN57664.1"/>
    <property type="molecule type" value="Genomic_DNA"/>
</dbReference>
<reference evidence="2 4" key="2">
    <citation type="journal article" date="2019" name="Nat. Microbiol.">
        <title>Wide diversity of methane and short-chain alkane metabolisms in uncultured archaea.</title>
        <authorList>
            <person name="Borrel G."/>
            <person name="Adam P.S."/>
            <person name="McKay L.J."/>
            <person name="Chen L.X."/>
            <person name="Sierra-Garcia I.N."/>
            <person name="Sieber C.M."/>
            <person name="Letourneur Q."/>
            <person name="Ghozlane A."/>
            <person name="Andersen G.L."/>
            <person name="Li W.J."/>
            <person name="Hallam S.J."/>
            <person name="Muyzer G."/>
            <person name="de Oliveira V.M."/>
            <person name="Inskeep W.P."/>
            <person name="Banfield J.F."/>
            <person name="Gribaldo S."/>
        </authorList>
    </citation>
    <scope>NUCLEOTIDE SEQUENCE [LARGE SCALE GENOMIC DNA]</scope>
    <source>
        <strain evidence="2">Verst-YHS</strain>
    </source>
</reference>
<dbReference type="InterPro" id="IPR019216">
    <property type="entry name" value="DUF2116_treble_clef"/>
</dbReference>
<keyword evidence="1" id="KW-0812">Transmembrane</keyword>
<comment type="caution">
    <text evidence="2">The sequence shown here is derived from an EMBL/GenBank/DDBJ whole genome shotgun (WGS) entry which is preliminary data.</text>
</comment>
<gene>
    <name evidence="3" type="ORF">DSO09_00750</name>
    <name evidence="2" type="ORF">EF809_00570</name>
</gene>
<dbReference type="AlphaFoldDB" id="A0A520KGY3"/>
<proteinExistence type="predicted"/>
<dbReference type="Pfam" id="PF09889">
    <property type="entry name" value="DUF2116"/>
    <property type="match status" value="1"/>
</dbReference>
<evidence type="ECO:0000313" key="3">
    <source>
        <dbReference type="EMBL" id="TDA40340.1"/>
    </source>
</evidence>